<feature type="domain" description="GGDEF" evidence="4">
    <location>
        <begin position="45"/>
        <end position="174"/>
    </location>
</feature>
<dbReference type="EC" id="2.7.7.65" evidence="2"/>
<evidence type="ECO:0000256" key="1">
    <source>
        <dbReference type="ARBA" id="ARBA00001946"/>
    </source>
</evidence>
<dbReference type="HOGENOM" id="CLU_000445_11_16_6"/>
<comment type="cofactor">
    <cofactor evidence="1">
        <name>Mg(2+)</name>
        <dbReference type="ChEBI" id="CHEBI:18420"/>
    </cofactor>
</comment>
<dbReference type="EMBL" id="CR954247">
    <property type="protein sequence ID" value="CAI89127.1"/>
    <property type="molecule type" value="Genomic_DNA"/>
</dbReference>
<dbReference type="InterPro" id="IPR043128">
    <property type="entry name" value="Rev_trsase/Diguanyl_cyclase"/>
</dbReference>
<dbReference type="CDD" id="cd01949">
    <property type="entry name" value="GGDEF"/>
    <property type="match status" value="1"/>
</dbReference>
<dbReference type="KEGG" id="pha:PSHAb0077"/>
<dbReference type="AlphaFoldDB" id="Q3ICV3"/>
<evidence type="ECO:0000313" key="5">
    <source>
        <dbReference type="EMBL" id="CAI89127.1"/>
    </source>
</evidence>
<dbReference type="PROSITE" id="PS50887">
    <property type="entry name" value="GGDEF"/>
    <property type="match status" value="1"/>
</dbReference>
<name>Q3ICV3_PSET1</name>
<comment type="catalytic activity">
    <reaction evidence="3">
        <text>2 GTP = 3',3'-c-di-GMP + 2 diphosphate</text>
        <dbReference type="Rhea" id="RHEA:24898"/>
        <dbReference type="ChEBI" id="CHEBI:33019"/>
        <dbReference type="ChEBI" id="CHEBI:37565"/>
        <dbReference type="ChEBI" id="CHEBI:58805"/>
        <dbReference type="EC" id="2.7.7.65"/>
    </reaction>
</comment>
<dbReference type="InterPro" id="IPR000160">
    <property type="entry name" value="GGDEF_dom"/>
</dbReference>
<evidence type="ECO:0000256" key="2">
    <source>
        <dbReference type="ARBA" id="ARBA00012528"/>
    </source>
</evidence>
<dbReference type="Gene3D" id="3.30.70.270">
    <property type="match status" value="1"/>
</dbReference>
<proteinExistence type="predicted"/>
<evidence type="ECO:0000259" key="4">
    <source>
        <dbReference type="PROSITE" id="PS50887"/>
    </source>
</evidence>
<sequence length="174" mass="19662">MLKGESILQLQIGQLRHDAQTDPLTGIHNRRSLKVWLDKLIHEQTLFTILEIDIDFFKRVNDTYGHDKGDETLKALTVLIQSIARKDDIVARIGGEEFVLVIPNQNSEGAFKIAERLRLAVESSYIDTIGYITISIGIASYPEHGTNIDQVFKKADNALYYAKEHGRNRSVIAN</sequence>
<evidence type="ECO:0000256" key="3">
    <source>
        <dbReference type="ARBA" id="ARBA00034247"/>
    </source>
</evidence>
<dbReference type="SMART" id="SM00267">
    <property type="entry name" value="GGDEF"/>
    <property type="match status" value="1"/>
</dbReference>
<dbReference type="PANTHER" id="PTHR45138:SF9">
    <property type="entry name" value="DIGUANYLATE CYCLASE DGCM-RELATED"/>
    <property type="match status" value="1"/>
</dbReference>
<dbReference type="InterPro" id="IPR050469">
    <property type="entry name" value="Diguanylate_Cyclase"/>
</dbReference>
<organism evidence="5 6">
    <name type="scientific">Pseudoalteromonas translucida (strain TAC 125)</name>
    <dbReference type="NCBI Taxonomy" id="326442"/>
    <lineage>
        <taxon>Bacteria</taxon>
        <taxon>Pseudomonadati</taxon>
        <taxon>Pseudomonadota</taxon>
        <taxon>Gammaproteobacteria</taxon>
        <taxon>Alteromonadales</taxon>
        <taxon>Pseudoalteromonadaceae</taxon>
        <taxon>Pseudoalteromonas</taxon>
    </lineage>
</organism>
<evidence type="ECO:0000313" key="6">
    <source>
        <dbReference type="Proteomes" id="UP000006843"/>
    </source>
</evidence>
<gene>
    <name evidence="5" type="ordered locus">PSHAb0077</name>
</gene>
<dbReference type="SUPFAM" id="SSF55073">
    <property type="entry name" value="Nucleotide cyclase"/>
    <property type="match status" value="1"/>
</dbReference>
<protein>
    <recommendedName>
        <fullName evidence="2">diguanylate cyclase</fullName>
        <ecNumber evidence="2">2.7.7.65</ecNumber>
    </recommendedName>
</protein>
<dbReference type="Proteomes" id="UP000006843">
    <property type="component" value="Chromosome II"/>
</dbReference>
<dbReference type="GO" id="GO:0052621">
    <property type="term" value="F:diguanylate cyclase activity"/>
    <property type="evidence" value="ECO:0007669"/>
    <property type="project" value="UniProtKB-EC"/>
</dbReference>
<dbReference type="Pfam" id="PF00990">
    <property type="entry name" value="GGDEF"/>
    <property type="match status" value="1"/>
</dbReference>
<dbReference type="NCBIfam" id="TIGR00254">
    <property type="entry name" value="GGDEF"/>
    <property type="match status" value="1"/>
</dbReference>
<dbReference type="BioCyc" id="PHAL326442:PSHA_RS15240-MONOMER"/>
<dbReference type="eggNOG" id="COG3706">
    <property type="taxonomic scope" value="Bacteria"/>
</dbReference>
<accession>Q3ICV3</accession>
<dbReference type="STRING" id="326442.PSHAb0077"/>
<dbReference type="InterPro" id="IPR029787">
    <property type="entry name" value="Nucleotide_cyclase"/>
</dbReference>
<dbReference type="FunFam" id="3.30.70.270:FF:000001">
    <property type="entry name" value="Diguanylate cyclase domain protein"/>
    <property type="match status" value="1"/>
</dbReference>
<keyword evidence="6" id="KW-1185">Reference proteome</keyword>
<reference evidence="5 6" key="1">
    <citation type="journal article" date="2005" name="Genome Res.">
        <title>Coping with cold: the genome of the versatile marine Antarctica bacterium Pseudoalteromonas haloplanktis TAC125.</title>
        <authorList>
            <person name="Medigue C."/>
            <person name="Krin E."/>
            <person name="Pascal G."/>
            <person name="Barbe V."/>
            <person name="Bernsel A."/>
            <person name="Bertin P."/>
            <person name="Cheung F."/>
            <person name="Cruveiller S."/>
            <person name="Damico S."/>
            <person name="Duilio A."/>
            <person name="Fang G."/>
            <person name="Feller G."/>
            <person name="Mangenot S."/>
            <person name="Marino G."/>
            <person name="Nilsson J."/>
            <person name="Parilli E."/>
            <person name="Rocha E."/>
            <person name="Rouy Z."/>
            <person name="Sekowska A."/>
            <person name="Tutino M.L."/>
            <person name="Vallenet D."/>
            <person name="von Heijne G."/>
            <person name="Danchin A."/>
        </authorList>
    </citation>
    <scope>NUCLEOTIDE SEQUENCE [LARGE SCALE GENOMIC DNA]</scope>
    <source>
        <strain evidence="6">TAC 125</strain>
    </source>
</reference>
<dbReference type="PANTHER" id="PTHR45138">
    <property type="entry name" value="REGULATORY COMPONENTS OF SENSORY TRANSDUCTION SYSTEM"/>
    <property type="match status" value="1"/>
</dbReference>